<sequence>MGYARLPLLFRLPLVFLLIQIPSSCASPTPDYTFTLFGLPITVYTGDDDDEGDAITTLTSSVSTHVRTTTSRTSLEPTIDEQKPTTSATTPSKTAQTTTTTSSQKADTSHTSSSDESVSAASSITVATTVPTPLTDLSTTAEPVKVLSTTSFEAAASSPSESIAPVPSGSSRHALVANIFIPLVVFFLLLVAGIVYKRRRARAKKDAQMDIVPYMYERFSGAGGDSDAWNRFDMTNSEAAPPRLAVPSRILDIRAGASISPPPTIRYSVPRADDWHSVLAYLTTDDGHSFGSNSSYWPDEPTPDSHPTASSSSAPVEYDVRLPSPMVEPEQRNALSDPRNSHIAAHDRSSPSPARNSPVTAKSEKRSLALLSDPARNSHLLGYDRYSTPPPAYNPFPRNSQLP</sequence>
<feature type="chain" id="PRO_5034262353" evidence="3">
    <location>
        <begin position="27"/>
        <end position="403"/>
    </location>
</feature>
<feature type="region of interest" description="Disordered" evidence="1">
    <location>
        <begin position="329"/>
        <end position="403"/>
    </location>
</feature>
<keyword evidence="5" id="KW-1185">Reference proteome</keyword>
<keyword evidence="2" id="KW-1133">Transmembrane helix</keyword>
<comment type="caution">
    <text evidence="4">The sequence shown here is derived from an EMBL/GenBank/DDBJ whole genome shotgun (WGS) entry which is preliminary data.</text>
</comment>
<proteinExistence type="predicted"/>
<feature type="compositionally biased region" description="Low complexity" evidence="1">
    <location>
        <begin position="84"/>
        <end position="120"/>
    </location>
</feature>
<name>A0A8H6YC07_9AGAR</name>
<feature type="region of interest" description="Disordered" evidence="1">
    <location>
        <begin position="62"/>
        <end position="120"/>
    </location>
</feature>
<evidence type="ECO:0000313" key="4">
    <source>
        <dbReference type="EMBL" id="KAF7356219.1"/>
    </source>
</evidence>
<dbReference type="OrthoDB" id="3042333at2759"/>
<evidence type="ECO:0000256" key="1">
    <source>
        <dbReference type="SAM" id="MobiDB-lite"/>
    </source>
</evidence>
<feature type="compositionally biased region" description="Polar residues" evidence="1">
    <location>
        <begin position="305"/>
        <end position="314"/>
    </location>
</feature>
<evidence type="ECO:0000313" key="5">
    <source>
        <dbReference type="Proteomes" id="UP000620124"/>
    </source>
</evidence>
<feature type="transmembrane region" description="Helical" evidence="2">
    <location>
        <begin position="175"/>
        <end position="196"/>
    </location>
</feature>
<keyword evidence="3" id="KW-0732">Signal</keyword>
<protein>
    <submittedName>
        <fullName evidence="4">Uncharacterized protein</fullName>
    </submittedName>
</protein>
<feature type="signal peptide" evidence="3">
    <location>
        <begin position="1"/>
        <end position="26"/>
    </location>
</feature>
<dbReference type="EMBL" id="JACAZI010000007">
    <property type="protein sequence ID" value="KAF7356219.1"/>
    <property type="molecule type" value="Genomic_DNA"/>
</dbReference>
<dbReference type="Proteomes" id="UP000620124">
    <property type="component" value="Unassembled WGS sequence"/>
</dbReference>
<dbReference type="AlphaFoldDB" id="A0A8H6YC07"/>
<organism evidence="4 5">
    <name type="scientific">Mycena venus</name>
    <dbReference type="NCBI Taxonomy" id="2733690"/>
    <lineage>
        <taxon>Eukaryota</taxon>
        <taxon>Fungi</taxon>
        <taxon>Dikarya</taxon>
        <taxon>Basidiomycota</taxon>
        <taxon>Agaricomycotina</taxon>
        <taxon>Agaricomycetes</taxon>
        <taxon>Agaricomycetidae</taxon>
        <taxon>Agaricales</taxon>
        <taxon>Marasmiineae</taxon>
        <taxon>Mycenaceae</taxon>
        <taxon>Mycena</taxon>
    </lineage>
</organism>
<reference evidence="4" key="1">
    <citation type="submission" date="2020-05" db="EMBL/GenBank/DDBJ databases">
        <title>Mycena genomes resolve the evolution of fungal bioluminescence.</title>
        <authorList>
            <person name="Tsai I.J."/>
        </authorList>
    </citation>
    <scope>NUCLEOTIDE SEQUENCE</scope>
    <source>
        <strain evidence="4">CCC161011</strain>
    </source>
</reference>
<keyword evidence="2" id="KW-0812">Transmembrane</keyword>
<keyword evidence="2" id="KW-0472">Membrane</keyword>
<accession>A0A8H6YC07</accession>
<evidence type="ECO:0000256" key="2">
    <source>
        <dbReference type="SAM" id="Phobius"/>
    </source>
</evidence>
<feature type="compositionally biased region" description="Low complexity" evidence="1">
    <location>
        <begin position="62"/>
        <end position="75"/>
    </location>
</feature>
<gene>
    <name evidence="4" type="ORF">MVEN_00953300</name>
</gene>
<evidence type="ECO:0000256" key="3">
    <source>
        <dbReference type="SAM" id="SignalP"/>
    </source>
</evidence>
<feature type="compositionally biased region" description="Polar residues" evidence="1">
    <location>
        <begin position="350"/>
        <end position="360"/>
    </location>
</feature>
<feature type="region of interest" description="Disordered" evidence="1">
    <location>
        <begin position="292"/>
        <end position="317"/>
    </location>
</feature>